<accession>A0A7Z2VZ68</accession>
<comment type="pathway">
    <text evidence="2 16">Energy metabolism; oxidative phosphorylation.</text>
</comment>
<dbReference type="GO" id="GO:0046872">
    <property type="term" value="F:metal ion binding"/>
    <property type="evidence" value="ECO:0007669"/>
    <property type="project" value="UniProtKB-KW"/>
</dbReference>
<evidence type="ECO:0000256" key="9">
    <source>
        <dbReference type="ARBA" id="ARBA00022982"/>
    </source>
</evidence>
<evidence type="ECO:0000313" key="20">
    <source>
        <dbReference type="Proteomes" id="UP000502415"/>
    </source>
</evidence>
<keyword evidence="8" id="KW-1278">Translocase</keyword>
<dbReference type="Gene3D" id="1.20.210.10">
    <property type="entry name" value="Cytochrome c oxidase-like, subunit I domain"/>
    <property type="match status" value="1"/>
</dbReference>
<feature type="transmembrane region" description="Helical" evidence="16">
    <location>
        <begin position="49"/>
        <end position="70"/>
    </location>
</feature>
<proteinExistence type="inferred from homology"/>
<feature type="transmembrane region" description="Helical" evidence="16">
    <location>
        <begin position="328"/>
        <end position="347"/>
    </location>
</feature>
<evidence type="ECO:0000256" key="7">
    <source>
        <dbReference type="ARBA" id="ARBA00022723"/>
    </source>
</evidence>
<evidence type="ECO:0000256" key="15">
    <source>
        <dbReference type="RuleBase" id="RU000370"/>
    </source>
</evidence>
<evidence type="ECO:0000256" key="4">
    <source>
        <dbReference type="ARBA" id="ARBA00022617"/>
    </source>
</evidence>
<organism evidence="19 20">
    <name type="scientific">Massilia forsythiae</name>
    <dbReference type="NCBI Taxonomy" id="2728020"/>
    <lineage>
        <taxon>Bacteria</taxon>
        <taxon>Pseudomonadati</taxon>
        <taxon>Pseudomonadota</taxon>
        <taxon>Betaproteobacteria</taxon>
        <taxon>Burkholderiales</taxon>
        <taxon>Oxalobacteraceae</taxon>
        <taxon>Telluria group</taxon>
        <taxon>Massilia</taxon>
    </lineage>
</organism>
<keyword evidence="5 15" id="KW-0679">Respiratory chain</keyword>
<gene>
    <name evidence="19" type="primary">ctaD</name>
    <name evidence="19" type="ORF">HH212_19075</name>
</gene>
<feature type="transmembrane region" description="Helical" evidence="16">
    <location>
        <begin position="479"/>
        <end position="501"/>
    </location>
</feature>
<dbReference type="NCBIfam" id="TIGR02891">
    <property type="entry name" value="CtaD_CoxA"/>
    <property type="match status" value="1"/>
</dbReference>
<name>A0A7Z2VZ68_9BURK</name>
<evidence type="ECO:0000256" key="14">
    <source>
        <dbReference type="ARBA" id="ARBA00047816"/>
    </source>
</evidence>
<evidence type="ECO:0000313" key="19">
    <source>
        <dbReference type="EMBL" id="QJE01863.1"/>
    </source>
</evidence>
<keyword evidence="20" id="KW-1185">Reference proteome</keyword>
<keyword evidence="13 16" id="KW-0472">Membrane</keyword>
<keyword evidence="3 15" id="KW-0813">Transport</keyword>
<feature type="region of interest" description="Disordered" evidence="17">
    <location>
        <begin position="1"/>
        <end position="27"/>
    </location>
</feature>
<comment type="function">
    <text evidence="16">Cytochrome c oxidase is the component of the respiratory chain that catalyzes the reduction of oxygen to water. Subunits 1-3 form the functional core of the enzyme complex. CO I is the catalytic subunit of the enzyme. Electrons originating in cytochrome c are transferred via the copper A center of subunit 2 and heme A of subunit 1 to the bimetallic center formed by heme A3 and copper B.</text>
</comment>
<evidence type="ECO:0000256" key="5">
    <source>
        <dbReference type="ARBA" id="ARBA00022660"/>
    </source>
</evidence>
<evidence type="ECO:0000256" key="10">
    <source>
        <dbReference type="ARBA" id="ARBA00022989"/>
    </source>
</evidence>
<comment type="subcellular location">
    <subcellularLocation>
        <location evidence="16">Cell membrane</location>
        <topology evidence="16">Multi-pass membrane protein</topology>
    </subcellularLocation>
    <subcellularLocation>
        <location evidence="1">Membrane</location>
        <topology evidence="1">Multi-pass membrane protein</topology>
    </subcellularLocation>
</comment>
<feature type="transmembrane region" description="Helical" evidence="16">
    <location>
        <begin position="404"/>
        <end position="426"/>
    </location>
</feature>
<sequence>MTSATGTDSAPPDAADQPRAVDPPDQPSYLADGHSLRSWLGTRDHKRIAILYAIAITLFFFIGGMAAALIRFELATPQGDLVTAETYNKLFTAHGVIMVWLFLIPSIPQVLGNFLVPLMIGARDLAFPRLNLASWYTYIAGGIFTLGALLLGGVDTGWTFYTPFSSMFSNSNVVMALLGILILGFSSIMSGLNIIVTVHTMRAPGMSWFRMPLFIWANYATSIILVLATPVLAMTLLLVGIERVFQVGIFDPALGGDPLLFQHLFWFYSHPAVYIMVLPAMGVASEIIPCFARRPVFGYRFMTYAILGIAVIGFLVWGHHMFVSGQSVYAGMVFSLLSFLVAIPSAIKVFNWTATLYKGSITFHAPMLYALGFVGLFTIGGLTGLFLAALALDVHLSDTYFVVAHFHYIMVGGSVMAYLGGIHFWWPKITGRMYSEAWGRVAALLIFFGFNLTFFPQYLLGYGGMPRRYHSYPPEFQVLNVLSSAGASLLAVGYLLPLIYLTWSLFKGKRAAADPWRATGLEWQTDSPPPTHNFAEQPIVTRGPYAYTPTP</sequence>
<dbReference type="GO" id="GO:0020037">
    <property type="term" value="F:heme binding"/>
    <property type="evidence" value="ECO:0007669"/>
    <property type="project" value="InterPro"/>
</dbReference>
<dbReference type="PROSITE" id="PS00077">
    <property type="entry name" value="COX1_CUB"/>
    <property type="match status" value="1"/>
</dbReference>
<dbReference type="InterPro" id="IPR023615">
    <property type="entry name" value="Cyt_c_Oxase_su1_BS"/>
</dbReference>
<evidence type="ECO:0000256" key="13">
    <source>
        <dbReference type="ARBA" id="ARBA00023136"/>
    </source>
</evidence>
<evidence type="ECO:0000259" key="18">
    <source>
        <dbReference type="PROSITE" id="PS50855"/>
    </source>
</evidence>
<keyword evidence="7 16" id="KW-0479">Metal-binding</keyword>
<dbReference type="GO" id="GO:0004129">
    <property type="term" value="F:cytochrome-c oxidase activity"/>
    <property type="evidence" value="ECO:0007669"/>
    <property type="project" value="UniProtKB-EC"/>
</dbReference>
<evidence type="ECO:0000256" key="11">
    <source>
        <dbReference type="ARBA" id="ARBA00023004"/>
    </source>
</evidence>
<evidence type="ECO:0000256" key="8">
    <source>
        <dbReference type="ARBA" id="ARBA00022967"/>
    </source>
</evidence>
<keyword evidence="6 15" id="KW-0812">Transmembrane</keyword>
<feature type="transmembrane region" description="Helical" evidence="16">
    <location>
        <begin position="90"/>
        <end position="115"/>
    </location>
</feature>
<evidence type="ECO:0000256" key="3">
    <source>
        <dbReference type="ARBA" id="ARBA00022448"/>
    </source>
</evidence>
<keyword evidence="9 15" id="KW-0249">Electron transport</keyword>
<dbReference type="UniPathway" id="UPA00705"/>
<protein>
    <recommendedName>
        <fullName evidence="16">Cytochrome c oxidase subunit 1</fullName>
        <ecNumber evidence="16">7.1.1.9</ecNumber>
    </recommendedName>
</protein>
<dbReference type="AlphaFoldDB" id="A0A7Z2VZ68"/>
<dbReference type="GO" id="GO:0006119">
    <property type="term" value="P:oxidative phosphorylation"/>
    <property type="evidence" value="ECO:0007669"/>
    <property type="project" value="UniProtKB-UniPathway"/>
</dbReference>
<feature type="transmembrane region" description="Helical" evidence="16">
    <location>
        <begin position="135"/>
        <end position="154"/>
    </location>
</feature>
<comment type="catalytic activity">
    <reaction evidence="14 16">
        <text>4 Fe(II)-[cytochrome c] + O2 + 8 H(+)(in) = 4 Fe(III)-[cytochrome c] + 2 H2O + 4 H(+)(out)</text>
        <dbReference type="Rhea" id="RHEA:11436"/>
        <dbReference type="Rhea" id="RHEA-COMP:10350"/>
        <dbReference type="Rhea" id="RHEA-COMP:14399"/>
        <dbReference type="ChEBI" id="CHEBI:15377"/>
        <dbReference type="ChEBI" id="CHEBI:15378"/>
        <dbReference type="ChEBI" id="CHEBI:15379"/>
        <dbReference type="ChEBI" id="CHEBI:29033"/>
        <dbReference type="ChEBI" id="CHEBI:29034"/>
        <dbReference type="EC" id="7.1.1.9"/>
    </reaction>
</comment>
<reference evidence="19 20" key="1">
    <citation type="submission" date="2020-04" db="EMBL/GenBank/DDBJ databases">
        <title>Genome sequencing of novel species.</title>
        <authorList>
            <person name="Heo J."/>
            <person name="Kim S.-J."/>
            <person name="Kim J.-S."/>
            <person name="Hong S.-B."/>
            <person name="Kwon S.-W."/>
        </authorList>
    </citation>
    <scope>NUCLEOTIDE SEQUENCE [LARGE SCALE GENOMIC DNA]</scope>
    <source>
        <strain evidence="19 20">GN2-R2</strain>
    </source>
</reference>
<keyword evidence="11 16" id="KW-0408">Iron</keyword>
<dbReference type="PRINTS" id="PR01165">
    <property type="entry name" value="CYCOXIDASEI"/>
</dbReference>
<dbReference type="InterPro" id="IPR000883">
    <property type="entry name" value="Cyt_C_Oxase_1"/>
</dbReference>
<comment type="similarity">
    <text evidence="15">Belongs to the heme-copper respiratory oxidase family.</text>
</comment>
<dbReference type="PROSITE" id="PS50855">
    <property type="entry name" value="COX1"/>
    <property type="match status" value="1"/>
</dbReference>
<dbReference type="InterPro" id="IPR023616">
    <property type="entry name" value="Cyt_c_oxase-like_su1_dom"/>
</dbReference>
<evidence type="ECO:0000256" key="16">
    <source>
        <dbReference type="RuleBase" id="RU363061"/>
    </source>
</evidence>
<evidence type="ECO:0000256" key="2">
    <source>
        <dbReference type="ARBA" id="ARBA00004673"/>
    </source>
</evidence>
<dbReference type="SUPFAM" id="SSF81442">
    <property type="entry name" value="Cytochrome c oxidase subunit I-like"/>
    <property type="match status" value="1"/>
</dbReference>
<dbReference type="PANTHER" id="PTHR10422">
    <property type="entry name" value="CYTOCHROME C OXIDASE SUBUNIT 1"/>
    <property type="match status" value="1"/>
</dbReference>
<dbReference type="GO" id="GO:0015990">
    <property type="term" value="P:electron transport coupled proton transport"/>
    <property type="evidence" value="ECO:0007669"/>
    <property type="project" value="InterPro"/>
</dbReference>
<keyword evidence="16" id="KW-1003">Cell membrane</keyword>
<feature type="transmembrane region" description="Helical" evidence="16">
    <location>
        <begin position="304"/>
        <end position="322"/>
    </location>
</feature>
<feature type="transmembrane region" description="Helical" evidence="16">
    <location>
        <begin position="216"/>
        <end position="241"/>
    </location>
</feature>
<feature type="transmembrane region" description="Helical" evidence="16">
    <location>
        <begin position="174"/>
        <end position="196"/>
    </location>
</feature>
<dbReference type="KEGG" id="mfy:HH212_19075"/>
<feature type="domain" description="Cytochrome oxidase subunit I profile" evidence="18">
    <location>
        <begin position="39"/>
        <end position="541"/>
    </location>
</feature>
<dbReference type="GO" id="GO:0022904">
    <property type="term" value="P:respiratory electron transport chain"/>
    <property type="evidence" value="ECO:0007669"/>
    <property type="project" value="TreeGrafter"/>
</dbReference>
<dbReference type="RefSeq" id="WP_170203950.1">
    <property type="nucleotide sequence ID" value="NZ_CP051685.1"/>
</dbReference>
<dbReference type="Pfam" id="PF00115">
    <property type="entry name" value="COX1"/>
    <property type="match status" value="1"/>
</dbReference>
<dbReference type="EMBL" id="CP051685">
    <property type="protein sequence ID" value="QJE01863.1"/>
    <property type="molecule type" value="Genomic_DNA"/>
</dbReference>
<keyword evidence="10 16" id="KW-1133">Transmembrane helix</keyword>
<dbReference type="EC" id="7.1.1.9" evidence="16"/>
<dbReference type="InterPro" id="IPR036927">
    <property type="entry name" value="Cyt_c_oxase-like_su1_sf"/>
</dbReference>
<dbReference type="GO" id="GO:0005886">
    <property type="term" value="C:plasma membrane"/>
    <property type="evidence" value="ECO:0007669"/>
    <property type="project" value="UniProtKB-SubCell"/>
</dbReference>
<feature type="transmembrane region" description="Helical" evidence="16">
    <location>
        <begin position="272"/>
        <end position="292"/>
    </location>
</feature>
<feature type="transmembrane region" description="Helical" evidence="16">
    <location>
        <begin position="368"/>
        <end position="392"/>
    </location>
</feature>
<evidence type="ECO:0000256" key="17">
    <source>
        <dbReference type="SAM" id="MobiDB-lite"/>
    </source>
</evidence>
<dbReference type="InterPro" id="IPR014241">
    <property type="entry name" value="Cyt_c_oxidase_su1_bac"/>
</dbReference>
<keyword evidence="19" id="KW-0560">Oxidoreductase</keyword>
<keyword evidence="4 15" id="KW-0349">Heme</keyword>
<evidence type="ECO:0000256" key="12">
    <source>
        <dbReference type="ARBA" id="ARBA00023008"/>
    </source>
</evidence>
<dbReference type="Proteomes" id="UP000502415">
    <property type="component" value="Chromosome"/>
</dbReference>
<evidence type="ECO:0000256" key="1">
    <source>
        <dbReference type="ARBA" id="ARBA00004141"/>
    </source>
</evidence>
<keyword evidence="12 16" id="KW-0186">Copper</keyword>
<feature type="transmembrane region" description="Helical" evidence="16">
    <location>
        <begin position="438"/>
        <end position="459"/>
    </location>
</feature>
<dbReference type="GO" id="GO:0016491">
    <property type="term" value="F:oxidoreductase activity"/>
    <property type="evidence" value="ECO:0007669"/>
    <property type="project" value="UniProtKB-KW"/>
</dbReference>
<evidence type="ECO:0000256" key="6">
    <source>
        <dbReference type="ARBA" id="ARBA00022692"/>
    </source>
</evidence>
<dbReference type="PANTHER" id="PTHR10422:SF18">
    <property type="entry name" value="CYTOCHROME C OXIDASE SUBUNIT 1"/>
    <property type="match status" value="1"/>
</dbReference>